<dbReference type="SUPFAM" id="SSF103481">
    <property type="entry name" value="Multidrug resistance efflux transporter EmrE"/>
    <property type="match status" value="2"/>
</dbReference>
<sequence length="326" mass="36613">MALLENQAGLDTTILYEDGRVGGENKASGMSKGIFFSILASALFGGLYYYASLLQPLSGQEVMGWRILFTLPMVTLFAVAGKEWTLVKQVWQRVKKTPAFAGVLVLNSFLLGIQFWLFMWAPMNDRALQVSLGYFLMPLVMVLVGYFVYGEPLSWLKKLATLLAAVGVANEFFYVGGMAWETLVVALGFPLYFYMRRRFDVNHMGGLWYEIALMLPLSVWFVMHGALSWEVLAQKPALYILIPFLGVLSTTAWAFYVVANKLLPFSLFGLLGYLEPILLVAVSLLLGESIHLREWPTYILIWAAIVVLVLEGGKHMVMQKHTRAAR</sequence>
<keyword evidence="3" id="KW-0813">Transport</keyword>
<keyword evidence="7 8" id="KW-0472">Membrane</keyword>
<keyword evidence="4" id="KW-1003">Cell membrane</keyword>
<evidence type="ECO:0000259" key="9">
    <source>
        <dbReference type="Pfam" id="PF00892"/>
    </source>
</evidence>
<dbReference type="InterPro" id="IPR000620">
    <property type="entry name" value="EamA_dom"/>
</dbReference>
<feature type="transmembrane region" description="Helical" evidence="8">
    <location>
        <begin position="33"/>
        <end position="51"/>
    </location>
</feature>
<dbReference type="Pfam" id="PF00892">
    <property type="entry name" value="EamA"/>
    <property type="match status" value="1"/>
</dbReference>
<evidence type="ECO:0000256" key="3">
    <source>
        <dbReference type="ARBA" id="ARBA00022448"/>
    </source>
</evidence>
<evidence type="ECO:0000256" key="6">
    <source>
        <dbReference type="ARBA" id="ARBA00022989"/>
    </source>
</evidence>
<protein>
    <recommendedName>
        <fullName evidence="9">EamA domain-containing protein</fullName>
    </recommendedName>
</protein>
<feature type="transmembrane region" description="Helical" evidence="8">
    <location>
        <begin position="238"/>
        <end position="258"/>
    </location>
</feature>
<dbReference type="AlphaFoldDB" id="A0A433SEF1"/>
<reference evidence="10 11" key="1">
    <citation type="submission" date="2018-01" db="EMBL/GenBank/DDBJ databases">
        <title>Saezia sanguinis gen. nov., sp. nov., in the order Burkholderiales isolated from human blood.</title>
        <authorList>
            <person name="Medina-Pascual M.J."/>
            <person name="Valdezate S."/>
            <person name="Monzon S."/>
            <person name="Cuesta I."/>
            <person name="Carrasco G."/>
            <person name="Villalon P."/>
            <person name="Saez-Nieto J.A."/>
        </authorList>
    </citation>
    <scope>NUCLEOTIDE SEQUENCE [LARGE SCALE GENOMIC DNA]</scope>
    <source>
        <strain evidence="10 11">CNM695-12</strain>
    </source>
</reference>
<proteinExistence type="inferred from homology"/>
<comment type="subcellular location">
    <subcellularLocation>
        <location evidence="1">Cell membrane</location>
        <topology evidence="1">Multi-pass membrane protein</topology>
    </subcellularLocation>
</comment>
<feature type="transmembrane region" description="Helical" evidence="8">
    <location>
        <begin position="265"/>
        <end position="286"/>
    </location>
</feature>
<feature type="transmembrane region" description="Helical" evidence="8">
    <location>
        <begin position="132"/>
        <end position="149"/>
    </location>
</feature>
<feature type="transmembrane region" description="Helical" evidence="8">
    <location>
        <begin position="63"/>
        <end position="80"/>
    </location>
</feature>
<evidence type="ECO:0000256" key="2">
    <source>
        <dbReference type="ARBA" id="ARBA00007362"/>
    </source>
</evidence>
<comment type="caution">
    <text evidence="10">The sequence shown here is derived from an EMBL/GenBank/DDBJ whole genome shotgun (WGS) entry which is preliminary data.</text>
</comment>
<dbReference type="RefSeq" id="WP_239442060.1">
    <property type="nucleotide sequence ID" value="NZ_PQSP01000002.1"/>
</dbReference>
<keyword evidence="6 8" id="KW-1133">Transmembrane helix</keyword>
<dbReference type="GO" id="GO:0005886">
    <property type="term" value="C:plasma membrane"/>
    <property type="evidence" value="ECO:0007669"/>
    <property type="project" value="UniProtKB-SubCell"/>
</dbReference>
<keyword evidence="5 8" id="KW-0812">Transmembrane</keyword>
<dbReference type="EMBL" id="PQSP01000002">
    <property type="protein sequence ID" value="RUS67139.1"/>
    <property type="molecule type" value="Genomic_DNA"/>
</dbReference>
<evidence type="ECO:0000256" key="8">
    <source>
        <dbReference type="SAM" id="Phobius"/>
    </source>
</evidence>
<evidence type="ECO:0000256" key="4">
    <source>
        <dbReference type="ARBA" id="ARBA00022475"/>
    </source>
</evidence>
<organism evidence="10 11">
    <name type="scientific">Saezia sanguinis</name>
    <dbReference type="NCBI Taxonomy" id="1965230"/>
    <lineage>
        <taxon>Bacteria</taxon>
        <taxon>Pseudomonadati</taxon>
        <taxon>Pseudomonadota</taxon>
        <taxon>Betaproteobacteria</taxon>
        <taxon>Burkholderiales</taxon>
        <taxon>Saeziaceae</taxon>
        <taxon>Saezia</taxon>
    </lineage>
</organism>
<gene>
    <name evidence="10" type="ORF">CUZ56_01079</name>
</gene>
<keyword evidence="11" id="KW-1185">Reference proteome</keyword>
<evidence type="ECO:0000313" key="10">
    <source>
        <dbReference type="EMBL" id="RUS67139.1"/>
    </source>
</evidence>
<accession>A0A433SEF1</accession>
<feature type="transmembrane region" description="Helical" evidence="8">
    <location>
        <begin position="298"/>
        <end position="317"/>
    </location>
</feature>
<feature type="transmembrane region" description="Helical" evidence="8">
    <location>
        <begin position="100"/>
        <end position="120"/>
    </location>
</feature>
<evidence type="ECO:0000256" key="7">
    <source>
        <dbReference type="ARBA" id="ARBA00023136"/>
    </source>
</evidence>
<feature type="transmembrane region" description="Helical" evidence="8">
    <location>
        <begin position="172"/>
        <end position="195"/>
    </location>
</feature>
<dbReference type="Proteomes" id="UP000286947">
    <property type="component" value="Unassembled WGS sequence"/>
</dbReference>
<dbReference type="InterPro" id="IPR004626">
    <property type="entry name" value="RarD"/>
</dbReference>
<feature type="domain" description="EamA" evidence="9">
    <location>
        <begin position="32"/>
        <end position="169"/>
    </location>
</feature>
<name>A0A433SEF1_9BURK</name>
<dbReference type="NCBIfam" id="TIGR00688">
    <property type="entry name" value="rarD"/>
    <property type="match status" value="1"/>
</dbReference>
<evidence type="ECO:0000313" key="11">
    <source>
        <dbReference type="Proteomes" id="UP000286947"/>
    </source>
</evidence>
<comment type="similarity">
    <text evidence="2">Belongs to the EamA transporter family.</text>
</comment>
<dbReference type="InterPro" id="IPR037185">
    <property type="entry name" value="EmrE-like"/>
</dbReference>
<evidence type="ECO:0000256" key="5">
    <source>
        <dbReference type="ARBA" id="ARBA00022692"/>
    </source>
</evidence>
<feature type="transmembrane region" description="Helical" evidence="8">
    <location>
        <begin position="207"/>
        <end position="226"/>
    </location>
</feature>
<evidence type="ECO:0000256" key="1">
    <source>
        <dbReference type="ARBA" id="ARBA00004651"/>
    </source>
</evidence>